<organism evidence="1">
    <name type="scientific">marine sediment metagenome</name>
    <dbReference type="NCBI Taxonomy" id="412755"/>
    <lineage>
        <taxon>unclassified sequences</taxon>
        <taxon>metagenomes</taxon>
        <taxon>ecological metagenomes</taxon>
    </lineage>
</organism>
<proteinExistence type="predicted"/>
<protein>
    <recommendedName>
        <fullName evidence="2">C2H2-type domain-containing protein</fullName>
    </recommendedName>
</protein>
<accession>A0A0F9FDZ3</accession>
<dbReference type="EMBL" id="LAZR01021688">
    <property type="protein sequence ID" value="KKL84468.1"/>
    <property type="molecule type" value="Genomic_DNA"/>
</dbReference>
<comment type="caution">
    <text evidence="1">The sequence shown here is derived from an EMBL/GenBank/DDBJ whole genome shotgun (WGS) entry which is preliminary data.</text>
</comment>
<evidence type="ECO:0008006" key="2">
    <source>
        <dbReference type="Google" id="ProtNLM"/>
    </source>
</evidence>
<evidence type="ECO:0000313" key="1">
    <source>
        <dbReference type="EMBL" id="KKL84468.1"/>
    </source>
</evidence>
<name>A0A0F9FDZ3_9ZZZZ</name>
<reference evidence="1" key="1">
    <citation type="journal article" date="2015" name="Nature">
        <title>Complex archaea that bridge the gap between prokaryotes and eukaryotes.</title>
        <authorList>
            <person name="Spang A."/>
            <person name="Saw J.H."/>
            <person name="Jorgensen S.L."/>
            <person name="Zaremba-Niedzwiedzka K."/>
            <person name="Martijn J."/>
            <person name="Lind A.E."/>
            <person name="van Eijk R."/>
            <person name="Schleper C."/>
            <person name="Guy L."/>
            <person name="Ettema T.J."/>
        </authorList>
    </citation>
    <scope>NUCLEOTIDE SEQUENCE</scope>
</reference>
<gene>
    <name evidence="1" type="ORF">LCGC14_1964390</name>
</gene>
<dbReference type="AlphaFoldDB" id="A0A0F9FDZ3"/>
<sequence>MSSTGQWRCTVCGYMNRNEDDFVDHMADEHAEWVDDQ</sequence>